<evidence type="ECO:0000256" key="1">
    <source>
        <dbReference type="SAM" id="Coils"/>
    </source>
</evidence>
<dbReference type="Proteomes" id="UP000189670">
    <property type="component" value="Unassembled WGS sequence"/>
</dbReference>
<keyword evidence="1" id="KW-0175">Coiled coil</keyword>
<protein>
    <submittedName>
        <fullName evidence="2">Uncharacterized protein</fullName>
    </submittedName>
</protein>
<sequence>MKNNISTFRFMIENRKVIIETVNENLSIPKAWDQLREKLPEAEKVFKFNTFKGYVKALNIVNEIMNEKDEIVKSKKKLREEIDIIRQEKIELEIKLGKVRQDYEESRVQLSIIKDNYKKLEVELDHVKQNLSDQKSSTVPKQVDGWGIQRKGNYYRLYKKIRGKVKWIHIGRKWNLDLAQKKINEFKG</sequence>
<organism evidence="2 3">
    <name type="scientific">Candidatus Magnetoglobus multicellularis str. Araruama</name>
    <dbReference type="NCBI Taxonomy" id="890399"/>
    <lineage>
        <taxon>Bacteria</taxon>
        <taxon>Pseudomonadati</taxon>
        <taxon>Thermodesulfobacteriota</taxon>
        <taxon>Desulfobacteria</taxon>
        <taxon>Desulfobacterales</taxon>
        <taxon>Desulfobacteraceae</taxon>
        <taxon>Candidatus Magnetoglobus</taxon>
    </lineage>
</organism>
<dbReference type="AlphaFoldDB" id="A0A1V1NZC7"/>
<dbReference type="EMBL" id="ATBP01001180">
    <property type="protein sequence ID" value="ETR67865.1"/>
    <property type="molecule type" value="Genomic_DNA"/>
</dbReference>
<reference evidence="3" key="1">
    <citation type="submission" date="2012-11" db="EMBL/GenBank/DDBJ databases">
        <authorList>
            <person name="Lucero-Rivera Y.E."/>
            <person name="Tovar-Ramirez D."/>
        </authorList>
    </citation>
    <scope>NUCLEOTIDE SEQUENCE [LARGE SCALE GENOMIC DNA]</scope>
    <source>
        <strain evidence="3">Araruama</strain>
    </source>
</reference>
<evidence type="ECO:0000313" key="2">
    <source>
        <dbReference type="EMBL" id="ETR67865.1"/>
    </source>
</evidence>
<gene>
    <name evidence="2" type="ORF">OMM_04904</name>
</gene>
<evidence type="ECO:0000313" key="3">
    <source>
        <dbReference type="Proteomes" id="UP000189670"/>
    </source>
</evidence>
<proteinExistence type="predicted"/>
<feature type="coiled-coil region" evidence="1">
    <location>
        <begin position="61"/>
        <end position="137"/>
    </location>
</feature>
<accession>A0A1V1NZC7</accession>
<name>A0A1V1NZC7_9BACT</name>
<comment type="caution">
    <text evidence="2">The sequence shown here is derived from an EMBL/GenBank/DDBJ whole genome shotgun (WGS) entry which is preliminary data.</text>
</comment>